<evidence type="ECO:0000313" key="2">
    <source>
        <dbReference type="EMBL" id="KZT28165.1"/>
    </source>
</evidence>
<evidence type="ECO:0000313" key="3">
    <source>
        <dbReference type="Proteomes" id="UP000076761"/>
    </source>
</evidence>
<proteinExistence type="predicted"/>
<keyword evidence="1" id="KW-0812">Transmembrane</keyword>
<gene>
    <name evidence="2" type="ORF">NEOLEDRAFT_964299</name>
</gene>
<keyword evidence="3" id="KW-1185">Reference proteome</keyword>
<evidence type="ECO:0000256" key="1">
    <source>
        <dbReference type="SAM" id="Phobius"/>
    </source>
</evidence>
<dbReference type="EMBL" id="KV425559">
    <property type="protein sequence ID" value="KZT28165.1"/>
    <property type="molecule type" value="Genomic_DNA"/>
</dbReference>
<keyword evidence="1" id="KW-1133">Transmembrane helix</keyword>
<organism evidence="2 3">
    <name type="scientific">Neolentinus lepideus HHB14362 ss-1</name>
    <dbReference type="NCBI Taxonomy" id="1314782"/>
    <lineage>
        <taxon>Eukaryota</taxon>
        <taxon>Fungi</taxon>
        <taxon>Dikarya</taxon>
        <taxon>Basidiomycota</taxon>
        <taxon>Agaricomycotina</taxon>
        <taxon>Agaricomycetes</taxon>
        <taxon>Gloeophyllales</taxon>
        <taxon>Gloeophyllaceae</taxon>
        <taxon>Neolentinus</taxon>
    </lineage>
</organism>
<name>A0A165UHH4_9AGAM</name>
<protein>
    <submittedName>
        <fullName evidence="2">Uncharacterized protein</fullName>
    </submittedName>
</protein>
<dbReference type="InParanoid" id="A0A165UHH4"/>
<keyword evidence="1" id="KW-0472">Membrane</keyword>
<reference evidence="2 3" key="1">
    <citation type="journal article" date="2016" name="Mol. Biol. Evol.">
        <title>Comparative Genomics of Early-Diverging Mushroom-Forming Fungi Provides Insights into the Origins of Lignocellulose Decay Capabilities.</title>
        <authorList>
            <person name="Nagy L.G."/>
            <person name="Riley R."/>
            <person name="Tritt A."/>
            <person name="Adam C."/>
            <person name="Daum C."/>
            <person name="Floudas D."/>
            <person name="Sun H."/>
            <person name="Yadav J.S."/>
            <person name="Pangilinan J."/>
            <person name="Larsson K.H."/>
            <person name="Matsuura K."/>
            <person name="Barry K."/>
            <person name="Labutti K."/>
            <person name="Kuo R."/>
            <person name="Ohm R.A."/>
            <person name="Bhattacharya S.S."/>
            <person name="Shirouzu T."/>
            <person name="Yoshinaga Y."/>
            <person name="Martin F.M."/>
            <person name="Grigoriev I.V."/>
            <person name="Hibbett D.S."/>
        </authorList>
    </citation>
    <scope>NUCLEOTIDE SEQUENCE [LARGE SCALE GENOMIC DNA]</scope>
    <source>
        <strain evidence="2 3">HHB14362 ss-1</strain>
    </source>
</reference>
<dbReference type="AlphaFoldDB" id="A0A165UHH4"/>
<accession>A0A165UHH4</accession>
<dbReference type="Proteomes" id="UP000076761">
    <property type="component" value="Unassembled WGS sequence"/>
</dbReference>
<feature type="transmembrane region" description="Helical" evidence="1">
    <location>
        <begin position="46"/>
        <end position="68"/>
    </location>
</feature>
<sequence>MSSIQESLLFSRLWLNGLKNGVIEQLRVHRCTAFVTDRYPDAIPCVVLFILLLFYLSLYHSPFVYTFFIDSYSHLSFKCYDGSYQGRYCPDKRAVCCCRSVSVCFLVLISLAVLCCE</sequence>